<dbReference type="KEGG" id="dru:Desru_3660"/>
<dbReference type="EMBL" id="CP002780">
    <property type="protein sequence ID" value="AEG61862.1"/>
    <property type="molecule type" value="Genomic_DNA"/>
</dbReference>
<dbReference type="GO" id="GO:0004622">
    <property type="term" value="F:phosphatidylcholine lysophospholipase activity"/>
    <property type="evidence" value="ECO:0007669"/>
    <property type="project" value="TreeGrafter"/>
</dbReference>
<keyword evidence="1" id="KW-0732">Signal</keyword>
<reference evidence="4 5" key="2">
    <citation type="journal article" date="2012" name="Stand. Genomic Sci.">
        <title>Complete genome sequence of the sulfate-reducing firmicute Desulfotomaculum ruminis type strain (DL(T)).</title>
        <authorList>
            <person name="Spring S."/>
            <person name="Visser M."/>
            <person name="Lu M."/>
            <person name="Copeland A."/>
            <person name="Lapidus A."/>
            <person name="Lucas S."/>
            <person name="Cheng J.F."/>
            <person name="Han C."/>
            <person name="Tapia R."/>
            <person name="Goodwin L.A."/>
            <person name="Pitluck S."/>
            <person name="Ivanova N."/>
            <person name="Land M."/>
            <person name="Hauser L."/>
            <person name="Larimer F."/>
            <person name="Rohde M."/>
            <person name="Goker M."/>
            <person name="Detter J.C."/>
            <person name="Kyrpides N.C."/>
            <person name="Woyke T."/>
            <person name="Schaap P.J."/>
            <person name="Plugge C.M."/>
            <person name="Muyzer G."/>
            <person name="Kuever J."/>
            <person name="Pereira I.A."/>
            <person name="Parshina S.N."/>
            <person name="Bernier-Latmani R."/>
            <person name="Stams A.J."/>
            <person name="Klenk H.P."/>
        </authorList>
    </citation>
    <scope>NUCLEOTIDE SEQUENCE [LARGE SCALE GENOMIC DNA]</scope>
    <source>
        <strain evidence="5">ATCC 23193 / DSM 2154 / NCIB 8452 / DL</strain>
    </source>
</reference>
<sequence>MKRTLSLILLLVFLQTLSFPMAAQAKYQDWDRYVARYQEENKYLQYEGGVIVLLGDSLTEFFPLDELRKRYNIINRGIRMDAVADADSRLKASVLDAKPQTVLIMLGTNDVCAYWLEPEEVVKRYRSLLERIQTELPETKIVVQSVLLTRDANYNNYIRPINDGLVNLCREMNIAFLDHNPGLIEGDRLGAKFTTDGIHLSQAGYDLLADNIRKYLSSPVQVVYQGKLVFSSTNKVKEEREVLVNLRSFALDTGGTVLWTEDGKVRFIKGNREFEWGIGSDEMLDNGEEVLLPTPPEIIDNNVYVPLAPLTECLGYTLVSSEDKKFIAIQPSESKSSLAAAK</sequence>
<name>F6DNH1_DESRL</name>
<feature type="chain" id="PRO_5003338790" evidence="1">
    <location>
        <begin position="26"/>
        <end position="342"/>
    </location>
</feature>
<accession>F6DNH1</accession>
<keyword evidence="5" id="KW-1185">Reference proteome</keyword>
<dbReference type="eggNOG" id="COG2755">
    <property type="taxonomic scope" value="Bacteria"/>
</dbReference>
<dbReference type="Pfam" id="PF13472">
    <property type="entry name" value="Lipase_GDSL_2"/>
    <property type="match status" value="1"/>
</dbReference>
<gene>
    <name evidence="4" type="ordered locus">Desru_3660</name>
</gene>
<dbReference type="PANTHER" id="PTHR30383">
    <property type="entry name" value="THIOESTERASE 1/PROTEASE 1/LYSOPHOSPHOLIPASE L1"/>
    <property type="match status" value="1"/>
</dbReference>
<dbReference type="Pfam" id="PF07833">
    <property type="entry name" value="Cu_amine_oxidN1"/>
    <property type="match status" value="1"/>
</dbReference>
<dbReference type="PANTHER" id="PTHR30383:SF5">
    <property type="entry name" value="SGNH HYDROLASE-TYPE ESTERASE DOMAIN-CONTAINING PROTEIN"/>
    <property type="match status" value="1"/>
</dbReference>
<dbReference type="HOGENOM" id="CLU_815657_0_0_9"/>
<reference evidence="5" key="1">
    <citation type="submission" date="2011-05" db="EMBL/GenBank/DDBJ databases">
        <title>Complete sequence of Desulfotomaculum ruminis DSM 2154.</title>
        <authorList>
            <person name="Lucas S."/>
            <person name="Copeland A."/>
            <person name="Lapidus A."/>
            <person name="Cheng J.-F."/>
            <person name="Goodwin L."/>
            <person name="Pitluck S."/>
            <person name="Lu M."/>
            <person name="Detter J.C."/>
            <person name="Han C."/>
            <person name="Tapia R."/>
            <person name="Land M."/>
            <person name="Hauser L."/>
            <person name="Kyrpides N."/>
            <person name="Ivanova N."/>
            <person name="Mikhailova N."/>
            <person name="Pagani I."/>
            <person name="Stams A.J.M."/>
            <person name="Plugge C.M."/>
            <person name="Muyzer G."/>
            <person name="Kuever J."/>
            <person name="Parshina S.N."/>
            <person name="Ivanova A.E."/>
            <person name="Nazina T.N."/>
            <person name="Brambilla E."/>
            <person name="Spring S."/>
            <person name="Klenk H.-P."/>
            <person name="Woyke T."/>
        </authorList>
    </citation>
    <scope>NUCLEOTIDE SEQUENCE [LARGE SCALE GENOMIC DNA]</scope>
    <source>
        <strain evidence="5">ATCC 23193 / DSM 2154 / NCIB 8452 / DL</strain>
    </source>
</reference>
<dbReference type="InterPro" id="IPR051532">
    <property type="entry name" value="Ester_Hydrolysis_Enzymes"/>
</dbReference>
<proteinExistence type="predicted"/>
<dbReference type="InterPro" id="IPR012854">
    <property type="entry name" value="Cu_amine_oxidase-like_N"/>
</dbReference>
<dbReference type="RefSeq" id="WP_013843608.1">
    <property type="nucleotide sequence ID" value="NC_015589.1"/>
</dbReference>
<protein>
    <submittedName>
        <fullName evidence="4">Lipolytic protein G-D-S-L family</fullName>
    </submittedName>
</protein>
<dbReference type="InterPro" id="IPR036514">
    <property type="entry name" value="SGNH_hydro_sf"/>
</dbReference>
<evidence type="ECO:0000313" key="5">
    <source>
        <dbReference type="Proteomes" id="UP000009234"/>
    </source>
</evidence>
<dbReference type="InterPro" id="IPR036582">
    <property type="entry name" value="Mao_N_sf"/>
</dbReference>
<dbReference type="SUPFAM" id="SSF52266">
    <property type="entry name" value="SGNH hydrolase"/>
    <property type="match status" value="1"/>
</dbReference>
<organism evidence="4 5">
    <name type="scientific">Desulforamulus ruminis (strain ATCC 23193 / DSM 2154 / NCIMB 8452 / DL)</name>
    <name type="common">Desulfotomaculum ruminis</name>
    <dbReference type="NCBI Taxonomy" id="696281"/>
    <lineage>
        <taxon>Bacteria</taxon>
        <taxon>Bacillati</taxon>
        <taxon>Bacillota</taxon>
        <taxon>Clostridia</taxon>
        <taxon>Eubacteriales</taxon>
        <taxon>Peptococcaceae</taxon>
        <taxon>Desulforamulus</taxon>
    </lineage>
</organism>
<dbReference type="OrthoDB" id="9777593at2"/>
<evidence type="ECO:0000259" key="2">
    <source>
        <dbReference type="Pfam" id="PF07833"/>
    </source>
</evidence>
<dbReference type="Gene3D" id="3.30.457.10">
    <property type="entry name" value="Copper amine oxidase-like, N-terminal domain"/>
    <property type="match status" value="1"/>
</dbReference>
<feature type="domain" description="Copper amine oxidase-like N-terminal" evidence="2">
    <location>
        <begin position="232"/>
        <end position="327"/>
    </location>
</feature>
<dbReference type="Proteomes" id="UP000009234">
    <property type="component" value="Chromosome"/>
</dbReference>
<feature type="signal peptide" evidence="1">
    <location>
        <begin position="1"/>
        <end position="25"/>
    </location>
</feature>
<dbReference type="Gene3D" id="3.40.50.1110">
    <property type="entry name" value="SGNH hydrolase"/>
    <property type="match status" value="1"/>
</dbReference>
<dbReference type="AlphaFoldDB" id="F6DNH1"/>
<evidence type="ECO:0000259" key="3">
    <source>
        <dbReference type="Pfam" id="PF13472"/>
    </source>
</evidence>
<evidence type="ECO:0000313" key="4">
    <source>
        <dbReference type="EMBL" id="AEG61862.1"/>
    </source>
</evidence>
<evidence type="ECO:0000256" key="1">
    <source>
        <dbReference type="SAM" id="SignalP"/>
    </source>
</evidence>
<dbReference type="STRING" id="696281.Desru_3660"/>
<dbReference type="SUPFAM" id="SSF55383">
    <property type="entry name" value="Copper amine oxidase, domain N"/>
    <property type="match status" value="1"/>
</dbReference>
<dbReference type="InterPro" id="IPR013830">
    <property type="entry name" value="SGNH_hydro"/>
</dbReference>
<feature type="domain" description="SGNH hydrolase-type esterase" evidence="3">
    <location>
        <begin position="65"/>
        <end position="207"/>
    </location>
</feature>